<sequence length="202" mass="23066">MGLFGAHPTSFFEINYNNNNIKYYKVIEKFVVFYKSAMGPKNFKNSTTAPLLIFANKNLKMIKSIFFILLGVAAFSFIQAGENNLQNEKELAPSNYYISNNVPKNIDKNCELHFECKKKLKQAEVPKPCLKFCLKYIQCQNGTKVRGSSDQCLELNEQLVAEEYNDCAKDGNYVPIVPVAMIDFPCQPGYLPDSRGRCREVW</sequence>
<evidence type="ECO:0000313" key="1">
    <source>
        <dbReference type="EnsemblMetazoa" id="GPAI030034-PA"/>
    </source>
</evidence>
<proteinExistence type="predicted"/>
<keyword evidence="2" id="KW-1185">Reference proteome</keyword>
<organism evidence="1 2">
    <name type="scientific">Glossina pallidipes</name>
    <name type="common">Tsetse fly</name>
    <dbReference type="NCBI Taxonomy" id="7398"/>
    <lineage>
        <taxon>Eukaryota</taxon>
        <taxon>Metazoa</taxon>
        <taxon>Ecdysozoa</taxon>
        <taxon>Arthropoda</taxon>
        <taxon>Hexapoda</taxon>
        <taxon>Insecta</taxon>
        <taxon>Pterygota</taxon>
        <taxon>Neoptera</taxon>
        <taxon>Endopterygota</taxon>
        <taxon>Diptera</taxon>
        <taxon>Brachycera</taxon>
        <taxon>Muscomorpha</taxon>
        <taxon>Hippoboscoidea</taxon>
        <taxon>Glossinidae</taxon>
        <taxon>Glossina</taxon>
    </lineage>
</organism>
<dbReference type="EnsemblMetazoa" id="GPAI030034-RA">
    <property type="protein sequence ID" value="GPAI030034-PA"/>
    <property type="gene ID" value="GPAI030034"/>
</dbReference>
<reference evidence="1" key="2">
    <citation type="submission" date="2020-05" db="UniProtKB">
        <authorList>
            <consortium name="EnsemblMetazoa"/>
        </authorList>
    </citation>
    <scope>IDENTIFICATION</scope>
    <source>
        <strain evidence="1">IAEA</strain>
    </source>
</reference>
<dbReference type="AlphaFoldDB" id="A0A1A9ZZS5"/>
<dbReference type="Proteomes" id="UP000092445">
    <property type="component" value="Unassembled WGS sequence"/>
</dbReference>
<dbReference type="VEuPathDB" id="VectorBase:GPAI030034"/>
<reference evidence="2" key="1">
    <citation type="submission" date="2014-03" db="EMBL/GenBank/DDBJ databases">
        <authorList>
            <person name="Aksoy S."/>
            <person name="Warren W."/>
            <person name="Wilson R.K."/>
        </authorList>
    </citation>
    <scope>NUCLEOTIDE SEQUENCE [LARGE SCALE GENOMIC DNA]</scope>
    <source>
        <strain evidence="2">IAEA</strain>
    </source>
</reference>
<evidence type="ECO:0000313" key="2">
    <source>
        <dbReference type="Proteomes" id="UP000092445"/>
    </source>
</evidence>
<protein>
    <submittedName>
        <fullName evidence="1">Uncharacterized protein</fullName>
    </submittedName>
</protein>
<accession>A0A1A9ZZS5</accession>
<name>A0A1A9ZZS5_GLOPL</name>